<evidence type="ECO:0000313" key="10">
    <source>
        <dbReference type="EMBL" id="KWT83454.1"/>
    </source>
</evidence>
<dbReference type="PRINTS" id="PR00344">
    <property type="entry name" value="BCTRLSENSOR"/>
</dbReference>
<dbReference type="SMART" id="SM00388">
    <property type="entry name" value="HisKA"/>
    <property type="match status" value="1"/>
</dbReference>
<proteinExistence type="predicted"/>
<feature type="domain" description="HPt" evidence="9">
    <location>
        <begin position="711"/>
        <end position="801"/>
    </location>
</feature>
<keyword evidence="10" id="KW-0418">Kinase</keyword>
<protein>
    <recommendedName>
        <fullName evidence="2">histidine kinase</fullName>
        <ecNumber evidence="2">2.7.13.3</ecNumber>
    </recommendedName>
</protein>
<dbReference type="Pfam" id="PF00072">
    <property type="entry name" value="Response_reg"/>
    <property type="match status" value="2"/>
</dbReference>
<evidence type="ECO:0000256" key="4">
    <source>
        <dbReference type="PROSITE-ProRule" id="PRU00110"/>
    </source>
</evidence>
<dbReference type="SMART" id="SM00448">
    <property type="entry name" value="REC"/>
    <property type="match status" value="2"/>
</dbReference>
<sequence length="801" mass="88765">MEVVQLITHQLLDMLNTGVVIIDKKLAVLYWNRWLAMQSGIQSSDIVGAELLDFFPNLDKPSFLKSCKSVFTFGNFIFLSQKLHNYLFPFKLTGKQAAHFEYMQQSCTLGPLRDESDTIKYIFITIEDVTEIVTYAQKQEWAEAELRRAKVAAEDANRAKSDFLASMSHEIRTPMNDIIGMAELLTETSLTNEQRQYVAAFQTAGENLLDIINDILDFSKIEAGEIGFESVNFDLLDIIEKIFDILSIRAHKKGIELNYHILSDVPCNIIGDPGRLRQVLINLIGNSIKFTHQGEVVLRIKNDPQFNQRDPGTARLLFSISDTGIGIPKDKFDLIFMKFTQADSSTTRKYGGTGLGLSISKKLVNLMDGHIWIESVLGEGSTFHFTAGFGLAISPDINPDINQQPTVLNIPGLIKTLIIDDSASNREILAEQLACWGINAVTREDAISGLEELTRAKSGGQPYDLLLLDSRMPGTDGFDMAQLTTRAALVKTTIMMILSDNRKIDCERAMEIGVNACIVKPIKKANLLSTIRTAMGYETGAETQTDALTAFTYDALSPLKILLVEDYAQNRTLILTYLKRTPYIIDTAEDGADAVEKFMAGSYDIVLMDIQMPVMDGLQATQEIRKYETISGLEPVPIVALTAYALDDDIRKSNAAGCTAHLTKPIKKLTLMETIIKLTNKRCTADPAQQTAKLELYPENTETTNNCIVHIDPDLKDIIQDFMKEVYNDISAINCALSAGDIMGVQKIGHNLKGAGGGYGFEVITRIGAAIEQAAKDNEPKIITGLLDELSGYIENVRVVY</sequence>
<dbReference type="CDD" id="cd16922">
    <property type="entry name" value="HATPase_EvgS-ArcB-TorS-like"/>
    <property type="match status" value="1"/>
</dbReference>
<dbReference type="PANTHER" id="PTHR45339">
    <property type="entry name" value="HYBRID SIGNAL TRANSDUCTION HISTIDINE KINASE J"/>
    <property type="match status" value="1"/>
</dbReference>
<dbReference type="InterPro" id="IPR003661">
    <property type="entry name" value="HisK_dim/P_dom"/>
</dbReference>
<feature type="domain" description="Response regulatory" evidence="7">
    <location>
        <begin position="560"/>
        <end position="679"/>
    </location>
</feature>
<evidence type="ECO:0000259" key="8">
    <source>
        <dbReference type="PROSITE" id="PS50112"/>
    </source>
</evidence>
<dbReference type="InterPro" id="IPR004358">
    <property type="entry name" value="Sig_transdc_His_kin-like_C"/>
</dbReference>
<evidence type="ECO:0000259" key="7">
    <source>
        <dbReference type="PROSITE" id="PS50110"/>
    </source>
</evidence>
<keyword evidence="11" id="KW-1185">Reference proteome</keyword>
<gene>
    <name evidence="10" type="ORF">ASN18_2204</name>
</gene>
<comment type="catalytic activity">
    <reaction evidence="1">
        <text>ATP + protein L-histidine = ADP + protein N-phospho-L-histidine.</text>
        <dbReference type="EC" id="2.7.13.3"/>
    </reaction>
</comment>
<dbReference type="InterPro" id="IPR036641">
    <property type="entry name" value="HPT_dom_sf"/>
</dbReference>
<accession>A0ABR5SF71</accession>
<reference evidence="10 11" key="1">
    <citation type="submission" date="2015-11" db="EMBL/GenBank/DDBJ databases">
        <authorList>
            <person name="Lin W."/>
        </authorList>
    </citation>
    <scope>NUCLEOTIDE SEQUENCE [LARGE SCALE GENOMIC DNA]</scope>
    <source>
        <strain evidence="10 11">HCH-1</strain>
    </source>
</reference>
<dbReference type="SUPFAM" id="SSF47226">
    <property type="entry name" value="Histidine-containing phosphotransfer domain, HPT domain"/>
    <property type="match status" value="1"/>
</dbReference>
<dbReference type="SUPFAM" id="SSF55785">
    <property type="entry name" value="PYP-like sensor domain (PAS domain)"/>
    <property type="match status" value="1"/>
</dbReference>
<evidence type="ECO:0000313" key="11">
    <source>
        <dbReference type="Proteomes" id="UP000060487"/>
    </source>
</evidence>
<evidence type="ECO:0000259" key="6">
    <source>
        <dbReference type="PROSITE" id="PS50109"/>
    </source>
</evidence>
<dbReference type="PROSITE" id="PS50894">
    <property type="entry name" value="HPT"/>
    <property type="match status" value="1"/>
</dbReference>
<dbReference type="Gene3D" id="3.30.450.20">
    <property type="entry name" value="PAS domain"/>
    <property type="match status" value="1"/>
</dbReference>
<dbReference type="EC" id="2.7.13.3" evidence="2"/>
<dbReference type="InterPro" id="IPR000014">
    <property type="entry name" value="PAS"/>
</dbReference>
<dbReference type="PANTHER" id="PTHR45339:SF5">
    <property type="entry name" value="HISTIDINE KINASE"/>
    <property type="match status" value="1"/>
</dbReference>
<dbReference type="RefSeq" id="WP_085052807.1">
    <property type="nucleotide sequence ID" value="NZ_LNQR01000077.1"/>
</dbReference>
<dbReference type="CDD" id="cd00082">
    <property type="entry name" value="HisKA"/>
    <property type="match status" value="1"/>
</dbReference>
<dbReference type="InterPro" id="IPR008207">
    <property type="entry name" value="Sig_transdc_His_kin_Hpt_dom"/>
</dbReference>
<dbReference type="SMART" id="SM00387">
    <property type="entry name" value="HATPase_c"/>
    <property type="match status" value="1"/>
</dbReference>
<dbReference type="InterPro" id="IPR011006">
    <property type="entry name" value="CheY-like_superfamily"/>
</dbReference>
<feature type="modified residue" description="4-aspartylphosphate" evidence="5">
    <location>
        <position position="469"/>
    </location>
</feature>
<dbReference type="PROSITE" id="PS50109">
    <property type="entry name" value="HIS_KIN"/>
    <property type="match status" value="1"/>
</dbReference>
<dbReference type="EMBL" id="LNQR01000077">
    <property type="protein sequence ID" value="KWT83454.1"/>
    <property type="molecule type" value="Genomic_DNA"/>
</dbReference>
<keyword evidence="3 5" id="KW-0597">Phosphoprotein</keyword>
<dbReference type="SUPFAM" id="SSF55874">
    <property type="entry name" value="ATPase domain of HSP90 chaperone/DNA topoisomerase II/histidine kinase"/>
    <property type="match status" value="1"/>
</dbReference>
<dbReference type="GO" id="GO:0004673">
    <property type="term" value="F:protein histidine kinase activity"/>
    <property type="evidence" value="ECO:0007669"/>
    <property type="project" value="UniProtKB-EC"/>
</dbReference>
<feature type="domain" description="PAS" evidence="8">
    <location>
        <begin position="10"/>
        <end position="55"/>
    </location>
</feature>
<evidence type="ECO:0000256" key="2">
    <source>
        <dbReference type="ARBA" id="ARBA00012438"/>
    </source>
</evidence>
<feature type="modified residue" description="4-aspartylphosphate" evidence="5">
    <location>
        <position position="609"/>
    </location>
</feature>
<dbReference type="InterPro" id="IPR036890">
    <property type="entry name" value="HATPase_C_sf"/>
</dbReference>
<evidence type="ECO:0000259" key="9">
    <source>
        <dbReference type="PROSITE" id="PS50894"/>
    </source>
</evidence>
<dbReference type="Gene3D" id="1.20.120.160">
    <property type="entry name" value="HPT domain"/>
    <property type="match status" value="1"/>
</dbReference>
<comment type="caution">
    <text evidence="10">The sequence shown here is derived from an EMBL/GenBank/DDBJ whole genome shotgun (WGS) entry which is preliminary data.</text>
</comment>
<dbReference type="Proteomes" id="UP000060487">
    <property type="component" value="Unassembled WGS sequence"/>
</dbReference>
<dbReference type="Gene3D" id="1.10.287.130">
    <property type="match status" value="1"/>
</dbReference>
<dbReference type="InterPro" id="IPR003594">
    <property type="entry name" value="HATPase_dom"/>
</dbReference>
<feature type="domain" description="Histidine kinase" evidence="6">
    <location>
        <begin position="166"/>
        <end position="391"/>
    </location>
</feature>
<keyword evidence="10" id="KW-0808">Transferase</keyword>
<name>A0ABR5SF71_9BACT</name>
<dbReference type="Pfam" id="PF01627">
    <property type="entry name" value="Hpt"/>
    <property type="match status" value="1"/>
</dbReference>
<evidence type="ECO:0000256" key="1">
    <source>
        <dbReference type="ARBA" id="ARBA00000085"/>
    </source>
</evidence>
<dbReference type="InterPro" id="IPR005467">
    <property type="entry name" value="His_kinase_dom"/>
</dbReference>
<dbReference type="CDD" id="cd17546">
    <property type="entry name" value="REC_hyHK_CKI1_RcsC-like"/>
    <property type="match status" value="2"/>
</dbReference>
<evidence type="ECO:0000256" key="5">
    <source>
        <dbReference type="PROSITE-ProRule" id="PRU00169"/>
    </source>
</evidence>
<dbReference type="Pfam" id="PF00512">
    <property type="entry name" value="HisKA"/>
    <property type="match status" value="1"/>
</dbReference>
<dbReference type="SUPFAM" id="SSF52172">
    <property type="entry name" value="CheY-like"/>
    <property type="match status" value="2"/>
</dbReference>
<dbReference type="InterPro" id="IPR036097">
    <property type="entry name" value="HisK_dim/P_sf"/>
</dbReference>
<feature type="modified residue" description="Phosphohistidine" evidence="4">
    <location>
        <position position="750"/>
    </location>
</feature>
<dbReference type="Gene3D" id="3.30.565.10">
    <property type="entry name" value="Histidine kinase-like ATPase, C-terminal domain"/>
    <property type="match status" value="1"/>
</dbReference>
<evidence type="ECO:0000256" key="3">
    <source>
        <dbReference type="ARBA" id="ARBA00022553"/>
    </source>
</evidence>
<dbReference type="PROSITE" id="PS50110">
    <property type="entry name" value="RESPONSE_REGULATORY"/>
    <property type="match status" value="2"/>
</dbReference>
<dbReference type="InterPro" id="IPR035965">
    <property type="entry name" value="PAS-like_dom_sf"/>
</dbReference>
<feature type="domain" description="Response regulatory" evidence="7">
    <location>
        <begin position="415"/>
        <end position="535"/>
    </location>
</feature>
<dbReference type="PROSITE" id="PS50112">
    <property type="entry name" value="PAS"/>
    <property type="match status" value="1"/>
</dbReference>
<dbReference type="Gene3D" id="3.40.50.2300">
    <property type="match status" value="2"/>
</dbReference>
<dbReference type="SUPFAM" id="SSF47384">
    <property type="entry name" value="Homodimeric domain of signal transducing histidine kinase"/>
    <property type="match status" value="1"/>
</dbReference>
<dbReference type="Pfam" id="PF02518">
    <property type="entry name" value="HATPase_c"/>
    <property type="match status" value="1"/>
</dbReference>
<dbReference type="InterPro" id="IPR001789">
    <property type="entry name" value="Sig_transdc_resp-reg_receiver"/>
</dbReference>
<organism evidence="10 11">
    <name type="scientific">Candidatus Magnetominusculus xianensis</name>
    <dbReference type="NCBI Taxonomy" id="1748249"/>
    <lineage>
        <taxon>Bacteria</taxon>
        <taxon>Pseudomonadati</taxon>
        <taxon>Nitrospirota</taxon>
        <taxon>Nitrospiria</taxon>
        <taxon>Nitrospirales</taxon>
        <taxon>Nitrospiraceae</taxon>
        <taxon>Candidatus Magnetominusculus</taxon>
    </lineage>
</organism>